<dbReference type="InterPro" id="IPR036237">
    <property type="entry name" value="Xyl_isomerase-like_sf"/>
</dbReference>
<comment type="caution">
    <text evidence="2">The sequence shown here is derived from an EMBL/GenBank/DDBJ whole genome shotgun (WGS) entry which is preliminary data.</text>
</comment>
<organism evidence="2 3">
    <name type="scientific">Chlorobium phaeovibrioides</name>
    <dbReference type="NCBI Taxonomy" id="1094"/>
    <lineage>
        <taxon>Bacteria</taxon>
        <taxon>Pseudomonadati</taxon>
        <taxon>Chlorobiota</taxon>
        <taxon>Chlorobiia</taxon>
        <taxon>Chlorobiales</taxon>
        <taxon>Chlorobiaceae</taxon>
        <taxon>Chlorobium/Pelodictyon group</taxon>
        <taxon>Chlorobium</taxon>
    </lineage>
</organism>
<dbReference type="PANTHER" id="PTHR12110">
    <property type="entry name" value="HYDROXYPYRUVATE ISOMERASE"/>
    <property type="match status" value="1"/>
</dbReference>
<dbReference type="GO" id="GO:0016853">
    <property type="term" value="F:isomerase activity"/>
    <property type="evidence" value="ECO:0007669"/>
    <property type="project" value="UniProtKB-KW"/>
</dbReference>
<gene>
    <name evidence="2" type="ORF">EKD02_08665</name>
</gene>
<dbReference type="Gene3D" id="3.20.20.150">
    <property type="entry name" value="Divalent-metal-dependent TIM barrel enzymes"/>
    <property type="match status" value="1"/>
</dbReference>
<protein>
    <submittedName>
        <fullName evidence="2">Sugar phosphate isomerase/epimerase</fullName>
    </submittedName>
</protein>
<proteinExistence type="predicted"/>
<dbReference type="AlphaFoldDB" id="A0A3S0N9C6"/>
<dbReference type="InterPro" id="IPR013022">
    <property type="entry name" value="Xyl_isomerase-like_TIM-brl"/>
</dbReference>
<evidence type="ECO:0000313" key="3">
    <source>
        <dbReference type="Proteomes" id="UP000279908"/>
    </source>
</evidence>
<sequence>MQGRLSPLVDGRIQSFPWSNWREEFVLAEGININMMEWTLDQERLYENPLMTSDGQREIDRLCQLHSLSIPSLTGDCFMQAPFWKASGNDQAALQKDFIAVAEACHRFCIGSIVVPLVDNGRLENQDQENTLVRFLERHAGLFSSHGLTVVFESDFSPEELARFITRLDPALFGINYDIGNSAALGFSPDEEFAAYGHRVMNVHVKDRILGGGTVPLGEGAADFDAVFRQLARIGYEGNFILQTARADDEDHLSPLVEYREMTVAWASKSGLLLA</sequence>
<feature type="domain" description="Xylose isomerase-like TIM barrel" evidence="1">
    <location>
        <begin position="32"/>
        <end position="247"/>
    </location>
</feature>
<reference evidence="2 3" key="1">
    <citation type="submission" date="2018-12" db="EMBL/GenBank/DDBJ databases">
        <authorList>
            <person name="Lunina O.N."/>
            <person name="Grouzdev D.S."/>
            <person name="Gorlenko V.M."/>
            <person name="Savvichev A.S."/>
        </authorList>
    </citation>
    <scope>NUCLEOTIDE SEQUENCE [LARGE SCALE GENOMIC DNA]</scope>
    <source>
        <strain evidence="2 3">BrKhr-17</strain>
    </source>
</reference>
<dbReference type="Pfam" id="PF01261">
    <property type="entry name" value="AP_endonuc_2"/>
    <property type="match status" value="1"/>
</dbReference>
<dbReference type="EMBL" id="RXYK01000015">
    <property type="protein sequence ID" value="RTY36015.1"/>
    <property type="molecule type" value="Genomic_DNA"/>
</dbReference>
<keyword evidence="2" id="KW-0413">Isomerase</keyword>
<dbReference type="SUPFAM" id="SSF51658">
    <property type="entry name" value="Xylose isomerase-like"/>
    <property type="match status" value="1"/>
</dbReference>
<dbReference type="PANTHER" id="PTHR12110:SF53">
    <property type="entry name" value="BLR5974 PROTEIN"/>
    <property type="match status" value="1"/>
</dbReference>
<accession>A0A3S0N9C6</accession>
<dbReference type="InterPro" id="IPR050312">
    <property type="entry name" value="IolE/XylAMocC-like"/>
</dbReference>
<evidence type="ECO:0000259" key="1">
    <source>
        <dbReference type="Pfam" id="PF01261"/>
    </source>
</evidence>
<dbReference type="Proteomes" id="UP000279908">
    <property type="component" value="Unassembled WGS sequence"/>
</dbReference>
<name>A0A3S0N9C6_CHLPH</name>
<evidence type="ECO:0000313" key="2">
    <source>
        <dbReference type="EMBL" id="RTY36015.1"/>
    </source>
</evidence>